<dbReference type="InterPro" id="IPR018660">
    <property type="entry name" value="MliC"/>
</dbReference>
<evidence type="ECO:0000256" key="5">
    <source>
        <dbReference type="SAM" id="SignalP"/>
    </source>
</evidence>
<evidence type="ECO:0000313" key="8">
    <source>
        <dbReference type="Proteomes" id="UP000192917"/>
    </source>
</evidence>
<dbReference type="Proteomes" id="UP000192917">
    <property type="component" value="Unassembled WGS sequence"/>
</dbReference>
<dbReference type="InterPro" id="IPR052755">
    <property type="entry name" value="Lysozyme_Inhibitor_LprI"/>
</dbReference>
<evidence type="ECO:0000313" key="7">
    <source>
        <dbReference type="EMBL" id="SME92779.1"/>
    </source>
</evidence>
<keyword evidence="3" id="KW-0564">Palmitate</keyword>
<accession>A0A1Y6BBS9</accession>
<feature type="chain" id="PRO_5010987703" evidence="5">
    <location>
        <begin position="21"/>
        <end position="220"/>
    </location>
</feature>
<evidence type="ECO:0000256" key="1">
    <source>
        <dbReference type="ARBA" id="ARBA00022729"/>
    </source>
</evidence>
<dbReference type="PANTHER" id="PTHR37549:SF1">
    <property type="entry name" value="LIPOPROTEIN LPRI"/>
    <property type="match status" value="1"/>
</dbReference>
<keyword evidence="2" id="KW-0472">Membrane</keyword>
<dbReference type="Pfam" id="PF09864">
    <property type="entry name" value="MliC"/>
    <property type="match status" value="1"/>
</dbReference>
<gene>
    <name evidence="7" type="ORF">SAMN05428998_101525</name>
</gene>
<dbReference type="STRING" id="560819.SAMN05428998_101525"/>
<evidence type="ECO:0000256" key="2">
    <source>
        <dbReference type="ARBA" id="ARBA00023136"/>
    </source>
</evidence>
<dbReference type="AlphaFoldDB" id="A0A1Y6BBS9"/>
<proteinExistence type="predicted"/>
<evidence type="ECO:0000256" key="4">
    <source>
        <dbReference type="ARBA" id="ARBA00023288"/>
    </source>
</evidence>
<keyword evidence="4" id="KW-0449">Lipoprotein</keyword>
<dbReference type="SUPFAM" id="SSF141488">
    <property type="entry name" value="YdhA-like"/>
    <property type="match status" value="1"/>
</dbReference>
<reference evidence="7 8" key="1">
    <citation type="submission" date="2017-04" db="EMBL/GenBank/DDBJ databases">
        <authorList>
            <person name="Afonso C.L."/>
            <person name="Miller P.J."/>
            <person name="Scott M.A."/>
            <person name="Spackman E."/>
            <person name="Goraichik I."/>
            <person name="Dimitrov K.M."/>
            <person name="Suarez D.L."/>
            <person name="Swayne D.E."/>
        </authorList>
    </citation>
    <scope>NUCLEOTIDE SEQUENCE [LARGE SCALE GENOMIC DNA]</scope>
    <source>
        <strain evidence="7 8">USBA 355</strain>
    </source>
</reference>
<dbReference type="EMBL" id="FWZX01000001">
    <property type="protein sequence ID" value="SME92779.1"/>
    <property type="molecule type" value="Genomic_DNA"/>
</dbReference>
<dbReference type="InterPro" id="IPR036328">
    <property type="entry name" value="MliC_sf"/>
</dbReference>
<keyword evidence="8" id="KW-1185">Reference proteome</keyword>
<feature type="signal peptide" evidence="5">
    <location>
        <begin position="1"/>
        <end position="20"/>
    </location>
</feature>
<keyword evidence="1 5" id="KW-0732">Signal</keyword>
<dbReference type="GO" id="GO:0005576">
    <property type="term" value="C:extracellular region"/>
    <property type="evidence" value="ECO:0007669"/>
    <property type="project" value="TreeGrafter"/>
</dbReference>
<dbReference type="PANTHER" id="PTHR37549">
    <property type="entry name" value="LIPOPROTEIN LPRI"/>
    <property type="match status" value="1"/>
</dbReference>
<organism evidence="7 8">
    <name type="scientific">Tistlia consotensis USBA 355</name>
    <dbReference type="NCBI Taxonomy" id="560819"/>
    <lineage>
        <taxon>Bacteria</taxon>
        <taxon>Pseudomonadati</taxon>
        <taxon>Pseudomonadota</taxon>
        <taxon>Alphaproteobacteria</taxon>
        <taxon>Rhodospirillales</taxon>
        <taxon>Rhodovibrionaceae</taxon>
        <taxon>Tistlia</taxon>
    </lineage>
</organism>
<name>A0A1Y6BBS9_9PROT</name>
<dbReference type="Gene3D" id="2.40.128.200">
    <property type="match status" value="1"/>
</dbReference>
<evidence type="ECO:0000256" key="3">
    <source>
        <dbReference type="ARBA" id="ARBA00023139"/>
    </source>
</evidence>
<evidence type="ECO:0000259" key="6">
    <source>
        <dbReference type="Pfam" id="PF09864"/>
    </source>
</evidence>
<dbReference type="RefSeq" id="WP_085120856.1">
    <property type="nucleotide sequence ID" value="NZ_FWZX01000001.1"/>
</dbReference>
<protein>
    <submittedName>
        <fullName evidence="7">Uncharacterized protein YPO0702</fullName>
    </submittedName>
</protein>
<sequence>MIRLLSFLAVWLAVLGAVLAGPTAAGPARAATPAPECSAAAPDSIARQVCESAALGELDRELGRVYRRALDSLRGGNAAGAPMELLKAEQLGWRRGLDSCLKAADRTACVTVAYLARIAELRAAYPAAGAETKDGISIGPVDFHCSDGSLARLTFFRGTTPLAWLQRAPDSYLLEIRLSGSGARYGADTGKGPVEFWNKGDAATLTLPGEKPLDCRTGGG</sequence>
<feature type="domain" description="C-type lysozyme inhibitor" evidence="6">
    <location>
        <begin position="143"/>
        <end position="213"/>
    </location>
</feature>